<dbReference type="Pfam" id="PF11367">
    <property type="entry name" value="Tail_completion_gp17"/>
    <property type="match status" value="1"/>
</dbReference>
<dbReference type="RefSeq" id="WP_054729182.1">
    <property type="nucleotide sequence ID" value="NZ_CP009429.1"/>
</dbReference>
<dbReference type="AlphaFoldDB" id="A0AAC8Z1T4"/>
<accession>A0AAC8Z1T4</accession>
<name>A0AAC8Z1T4_SPHMC</name>
<keyword evidence="2" id="KW-1185">Reference proteome</keyword>
<organism evidence="1 2">
    <name type="scientific">Sphingopyxis macrogoltabida</name>
    <name type="common">Sphingomonas macrogoltabidus</name>
    <dbReference type="NCBI Taxonomy" id="33050"/>
    <lineage>
        <taxon>Bacteria</taxon>
        <taxon>Pseudomonadati</taxon>
        <taxon>Pseudomonadota</taxon>
        <taxon>Alphaproteobacteria</taxon>
        <taxon>Sphingomonadales</taxon>
        <taxon>Sphingomonadaceae</taxon>
        <taxon>Sphingopyxis</taxon>
    </lineage>
</organism>
<dbReference type="InterPro" id="IPR021508">
    <property type="entry name" value="Gp17-like"/>
</dbReference>
<dbReference type="Proteomes" id="UP000076088">
    <property type="component" value="Chromosome"/>
</dbReference>
<protein>
    <recommendedName>
        <fullName evidence="3">DUF3168 domain-containing protein</fullName>
    </recommendedName>
</protein>
<evidence type="ECO:0008006" key="3">
    <source>
        <dbReference type="Google" id="ProtNLM"/>
    </source>
</evidence>
<sequence>MEEALRSRLKAAGPVAAIVGTRIDWGLRPQGDPYPSVVLKVISDPMPQDYKGFIAMRETRVQIDCLADDRLTAIALRKAVITAIVAGGTYFGTRFGRAFIDSVRDLGAKTGTEFVHRDSIDALIWHN</sequence>
<evidence type="ECO:0000313" key="2">
    <source>
        <dbReference type="Proteomes" id="UP000076088"/>
    </source>
</evidence>
<reference evidence="1 2" key="2">
    <citation type="journal article" date="2016" name="Genome Announc.">
        <title>Complete Genome Sequence of Sphingopyxis macrogoltabida Strain 203N (NBRC 111659), a Polyethylene Glycol Degrader.</title>
        <authorList>
            <person name="Ohtsubo Y."/>
            <person name="Nonoyama S."/>
            <person name="Nagata Y."/>
            <person name="Numata M."/>
            <person name="Tsuchikane K."/>
            <person name="Hosoyama A."/>
            <person name="Yamazoe A."/>
            <person name="Tsuda M."/>
            <person name="Fujita N."/>
            <person name="Kawai F."/>
        </authorList>
    </citation>
    <scope>NUCLEOTIDE SEQUENCE [LARGE SCALE GENOMIC DNA]</scope>
    <source>
        <strain evidence="1 2">203N</strain>
    </source>
</reference>
<dbReference type="KEGG" id="smaz:LH19_14705"/>
<gene>
    <name evidence="1" type="ORF">ATM17_15285</name>
</gene>
<evidence type="ECO:0000313" key="1">
    <source>
        <dbReference type="EMBL" id="AMU90388.1"/>
    </source>
</evidence>
<reference evidence="2" key="1">
    <citation type="submission" date="2015-11" db="EMBL/GenBank/DDBJ databases">
        <title>Complete genome sequence of a polyethylene-glycol degrader Sphingopyxis macrogoltabida 203N (NBRC 111659).</title>
        <authorList>
            <person name="Yoshiyuki O."/>
            <person name="Shouta N."/>
            <person name="Nagata Y."/>
            <person name="Numata M."/>
            <person name="Tsuchikane K."/>
            <person name="Hosoyama A."/>
            <person name="Yamazoe A."/>
            <person name="Tsuda M."/>
            <person name="Fujita N."/>
            <person name="Kawai F."/>
        </authorList>
    </citation>
    <scope>NUCLEOTIDE SEQUENCE [LARGE SCALE GENOMIC DNA]</scope>
    <source>
        <strain evidence="2">203N</strain>
    </source>
</reference>
<proteinExistence type="predicted"/>
<dbReference type="EMBL" id="CP013344">
    <property type="protein sequence ID" value="AMU90388.1"/>
    <property type="molecule type" value="Genomic_DNA"/>
</dbReference>